<reference evidence="6 7" key="1">
    <citation type="journal article" date="2019" name="Environ. Microbiol.">
        <title>Species interactions and distinct microbial communities in high Arctic permafrost affected cryosols are associated with the CH4 and CO2 gas fluxes.</title>
        <authorList>
            <person name="Altshuler I."/>
            <person name="Hamel J."/>
            <person name="Turney S."/>
            <person name="Magnuson E."/>
            <person name="Levesque R."/>
            <person name="Greer C."/>
            <person name="Whyte L.G."/>
        </authorList>
    </citation>
    <scope>NUCLEOTIDE SEQUENCE [LARGE SCALE GENOMIC DNA]</scope>
    <source>
        <strain evidence="6 7">S06.C</strain>
    </source>
</reference>
<dbReference type="GO" id="GO:0051537">
    <property type="term" value="F:2 iron, 2 sulfur cluster binding"/>
    <property type="evidence" value="ECO:0007669"/>
    <property type="project" value="UniProtKB-KW"/>
</dbReference>
<dbReference type="OrthoDB" id="9800167at2"/>
<comment type="caution">
    <text evidence="6">The sequence shown here is derived from an EMBL/GenBank/DDBJ whole genome shotgun (WGS) entry which is preliminary data.</text>
</comment>
<keyword evidence="1" id="KW-0001">2Fe-2S</keyword>
<keyword evidence="2" id="KW-0479">Metal-binding</keyword>
<dbReference type="EMBL" id="RCZI01000004">
    <property type="protein sequence ID" value="TPG26053.1"/>
    <property type="molecule type" value="Genomic_DNA"/>
</dbReference>
<feature type="domain" description="Rieske" evidence="5">
    <location>
        <begin position="8"/>
        <end position="104"/>
    </location>
</feature>
<dbReference type="InterPro" id="IPR036922">
    <property type="entry name" value="Rieske_2Fe-2S_sf"/>
</dbReference>
<dbReference type="PANTHER" id="PTHR21496:SF23">
    <property type="entry name" value="3-PHENYLPROPIONATE_CINNAMIC ACID DIOXYGENASE FERREDOXIN SUBUNIT"/>
    <property type="match status" value="1"/>
</dbReference>
<keyword evidence="3" id="KW-0408">Iron</keyword>
<dbReference type="InterPro" id="IPR017941">
    <property type="entry name" value="Rieske_2Fe-2S"/>
</dbReference>
<evidence type="ECO:0000313" key="7">
    <source>
        <dbReference type="Proteomes" id="UP000319212"/>
    </source>
</evidence>
<sequence>MQTENELLTLCSAAEAADFGALRVEPEGLPPLAVFFDDGEYFVTDDTCSHGEASLSEGMVEGGKVECPWHSGKFCLRTGAAESFPAETPVRVYPAILRDGHVCIRRPE</sequence>
<dbReference type="CDD" id="cd03528">
    <property type="entry name" value="Rieske_RO_ferredoxin"/>
    <property type="match status" value="1"/>
</dbReference>
<dbReference type="PANTHER" id="PTHR21496">
    <property type="entry name" value="FERREDOXIN-RELATED"/>
    <property type="match status" value="1"/>
</dbReference>
<evidence type="ECO:0000256" key="2">
    <source>
        <dbReference type="ARBA" id="ARBA00022723"/>
    </source>
</evidence>
<dbReference type="Pfam" id="PF00355">
    <property type="entry name" value="Rieske"/>
    <property type="match status" value="1"/>
</dbReference>
<dbReference type="PROSITE" id="PS51296">
    <property type="entry name" value="RIESKE"/>
    <property type="match status" value="1"/>
</dbReference>
<proteinExistence type="predicted"/>
<dbReference type="AlphaFoldDB" id="A0A502DLC9"/>
<accession>A0A502DLC9</accession>
<evidence type="ECO:0000256" key="4">
    <source>
        <dbReference type="ARBA" id="ARBA00023014"/>
    </source>
</evidence>
<dbReference type="RefSeq" id="WP_140843648.1">
    <property type="nucleotide sequence ID" value="NZ_RCZI01000004.1"/>
</dbReference>
<dbReference type="Gene3D" id="2.102.10.10">
    <property type="entry name" value="Rieske [2Fe-2S] iron-sulphur domain"/>
    <property type="match status" value="1"/>
</dbReference>
<dbReference type="GO" id="GO:0046872">
    <property type="term" value="F:metal ion binding"/>
    <property type="evidence" value="ECO:0007669"/>
    <property type="project" value="UniProtKB-KW"/>
</dbReference>
<name>A0A502DLC9_9BURK</name>
<gene>
    <name evidence="6" type="ORF">EAH82_16845</name>
</gene>
<organism evidence="6 7">
    <name type="scientific">Variovorax guangxiensis</name>
    <dbReference type="NCBI Taxonomy" id="1775474"/>
    <lineage>
        <taxon>Bacteria</taxon>
        <taxon>Pseudomonadati</taxon>
        <taxon>Pseudomonadota</taxon>
        <taxon>Betaproteobacteria</taxon>
        <taxon>Burkholderiales</taxon>
        <taxon>Comamonadaceae</taxon>
        <taxon>Variovorax</taxon>
    </lineage>
</organism>
<keyword evidence="4" id="KW-0411">Iron-sulfur</keyword>
<protein>
    <submittedName>
        <fullName evidence="6">Non-heme iron oxygenase ferredoxin subunit</fullName>
    </submittedName>
</protein>
<evidence type="ECO:0000259" key="5">
    <source>
        <dbReference type="PROSITE" id="PS51296"/>
    </source>
</evidence>
<evidence type="ECO:0000256" key="1">
    <source>
        <dbReference type="ARBA" id="ARBA00022714"/>
    </source>
</evidence>
<evidence type="ECO:0000313" key="6">
    <source>
        <dbReference type="EMBL" id="TPG26053.1"/>
    </source>
</evidence>
<dbReference type="SUPFAM" id="SSF50022">
    <property type="entry name" value="ISP domain"/>
    <property type="match status" value="1"/>
</dbReference>
<evidence type="ECO:0000256" key="3">
    <source>
        <dbReference type="ARBA" id="ARBA00023004"/>
    </source>
</evidence>
<dbReference type="Proteomes" id="UP000319212">
    <property type="component" value="Unassembled WGS sequence"/>
</dbReference>